<sequence length="181" mass="20292">MAGNDEIKPPSPAEAFKLASNYAALLRALCLHPQYYMLEGKTATAQFVPVDAQRTPLPLLYGSQFAQDTYIKYVIPFLPQGATRKCKDIANPWAWSDPNYAWEWEWDAAAGVLKDTAGNAIEFPKLRKAEAMEKLTDILSRGFMIKKIILENETDPRARMMLGGASFDFDEEAKNAARNLD</sequence>
<accession>A0A167Q8F8</accession>
<dbReference type="Proteomes" id="UP000076874">
    <property type="component" value="Unassembled WGS sequence"/>
</dbReference>
<dbReference type="EMBL" id="AZHD01000014">
    <property type="protein sequence ID" value="OAA57399.1"/>
    <property type="molecule type" value="Genomic_DNA"/>
</dbReference>
<protein>
    <submittedName>
        <fullName evidence="1">Uncharacterized protein</fullName>
    </submittedName>
</protein>
<reference evidence="1 2" key="1">
    <citation type="journal article" date="2016" name="Genome Biol. Evol.">
        <title>Divergent and convergent evolution of fungal pathogenicity.</title>
        <authorList>
            <person name="Shang Y."/>
            <person name="Xiao G."/>
            <person name="Zheng P."/>
            <person name="Cen K."/>
            <person name="Zhan S."/>
            <person name="Wang C."/>
        </authorList>
    </citation>
    <scope>NUCLEOTIDE SEQUENCE [LARGE SCALE GENOMIC DNA]</scope>
    <source>
        <strain evidence="1 2">RCEF 264</strain>
    </source>
</reference>
<dbReference type="OrthoDB" id="4129651at2759"/>
<comment type="caution">
    <text evidence="1">The sequence shown here is derived from an EMBL/GenBank/DDBJ whole genome shotgun (WGS) entry which is preliminary data.</text>
</comment>
<name>A0A167Q8F8_9HYPO</name>
<dbReference type="AlphaFoldDB" id="A0A167Q8F8"/>
<keyword evidence="2" id="KW-1185">Reference proteome</keyword>
<gene>
    <name evidence="1" type="ORF">SPI_07058</name>
</gene>
<proteinExistence type="predicted"/>
<evidence type="ECO:0000313" key="1">
    <source>
        <dbReference type="EMBL" id="OAA57399.1"/>
    </source>
</evidence>
<organism evidence="1 2">
    <name type="scientific">Niveomyces insectorum RCEF 264</name>
    <dbReference type="NCBI Taxonomy" id="1081102"/>
    <lineage>
        <taxon>Eukaryota</taxon>
        <taxon>Fungi</taxon>
        <taxon>Dikarya</taxon>
        <taxon>Ascomycota</taxon>
        <taxon>Pezizomycotina</taxon>
        <taxon>Sordariomycetes</taxon>
        <taxon>Hypocreomycetidae</taxon>
        <taxon>Hypocreales</taxon>
        <taxon>Cordycipitaceae</taxon>
        <taxon>Niveomyces</taxon>
    </lineage>
</organism>
<evidence type="ECO:0000313" key="2">
    <source>
        <dbReference type="Proteomes" id="UP000076874"/>
    </source>
</evidence>